<reference evidence="2 3" key="1">
    <citation type="submission" date="2020-08" db="EMBL/GenBank/DDBJ databases">
        <title>Genomic Encyclopedia of Type Strains, Phase III (KMG-III): the genomes of soil and plant-associated and newly described type strains.</title>
        <authorList>
            <person name="Whitman W."/>
        </authorList>
    </citation>
    <scope>NUCLEOTIDE SEQUENCE [LARGE SCALE GENOMIC DNA]</scope>
    <source>
        <strain evidence="2 3">CECT 3303</strain>
    </source>
</reference>
<comment type="caution">
    <text evidence="2">The sequence shown here is derived from an EMBL/GenBank/DDBJ whole genome shotgun (WGS) entry which is preliminary data.</text>
</comment>
<evidence type="ECO:0000313" key="3">
    <source>
        <dbReference type="Proteomes" id="UP000562352"/>
    </source>
</evidence>
<gene>
    <name evidence="2" type="ORF">FHS22_000094</name>
</gene>
<evidence type="ECO:0000256" key="1">
    <source>
        <dbReference type="SAM" id="MobiDB-lite"/>
    </source>
</evidence>
<dbReference type="RefSeq" id="WP_184937297.1">
    <property type="nucleotide sequence ID" value="NZ_BAAAWZ010000001.1"/>
</dbReference>
<feature type="compositionally biased region" description="Polar residues" evidence="1">
    <location>
        <begin position="61"/>
        <end position="76"/>
    </location>
</feature>
<name>A0A841CZX0_PLAVE</name>
<accession>A0A841CZX0</accession>
<evidence type="ECO:0000313" key="2">
    <source>
        <dbReference type="EMBL" id="MBB5960856.1"/>
    </source>
</evidence>
<keyword evidence="3" id="KW-1185">Reference proteome</keyword>
<dbReference type="AlphaFoldDB" id="A0A841CZX0"/>
<proteinExistence type="predicted"/>
<sequence length="109" mass="12031">MIDFDNLNAVYHDQMDRTGRFWNMYNTVVDGIGGHLQNQIDEAYDYHRAQMAHEDTIIRHQFQSRPTASGQPRTGPTASAGATHTTFTGAALSHTVSAASARMPLARPS</sequence>
<organism evidence="2 3">
    <name type="scientific">Planomonospora venezuelensis</name>
    <dbReference type="NCBI Taxonomy" id="1999"/>
    <lineage>
        <taxon>Bacteria</taxon>
        <taxon>Bacillati</taxon>
        <taxon>Actinomycetota</taxon>
        <taxon>Actinomycetes</taxon>
        <taxon>Streptosporangiales</taxon>
        <taxon>Streptosporangiaceae</taxon>
        <taxon>Planomonospora</taxon>
    </lineage>
</organism>
<dbReference type="EMBL" id="JACHJJ010000001">
    <property type="protein sequence ID" value="MBB5960856.1"/>
    <property type="molecule type" value="Genomic_DNA"/>
</dbReference>
<dbReference type="Proteomes" id="UP000562352">
    <property type="component" value="Unassembled WGS sequence"/>
</dbReference>
<protein>
    <submittedName>
        <fullName evidence="2">Uncharacterized protein</fullName>
    </submittedName>
</protein>
<feature type="compositionally biased region" description="Low complexity" evidence="1">
    <location>
        <begin position="77"/>
        <end position="86"/>
    </location>
</feature>
<feature type="region of interest" description="Disordered" evidence="1">
    <location>
        <begin position="58"/>
        <end position="86"/>
    </location>
</feature>